<dbReference type="InterPro" id="IPR006620">
    <property type="entry name" value="Pro_4_hyd_alph"/>
</dbReference>
<dbReference type="SMART" id="SM00702">
    <property type="entry name" value="P4Hc"/>
    <property type="match status" value="1"/>
</dbReference>
<dbReference type="InterPro" id="IPR045054">
    <property type="entry name" value="P4HA-like"/>
</dbReference>
<keyword evidence="6" id="KW-0408">Iron</keyword>
<comment type="caution">
    <text evidence="8">The sequence shown here is derived from an EMBL/GenBank/DDBJ whole genome shotgun (WGS) entry which is preliminary data.</text>
</comment>
<evidence type="ECO:0000313" key="9">
    <source>
        <dbReference type="Proteomes" id="UP000198462"/>
    </source>
</evidence>
<dbReference type="Pfam" id="PF13640">
    <property type="entry name" value="2OG-FeII_Oxy_3"/>
    <property type="match status" value="1"/>
</dbReference>
<accession>A0A219B3H5</accession>
<dbReference type="Proteomes" id="UP000198462">
    <property type="component" value="Unassembled WGS sequence"/>
</dbReference>
<dbReference type="Gene3D" id="2.60.120.620">
    <property type="entry name" value="q2cbj1_9rhob like domain"/>
    <property type="match status" value="1"/>
</dbReference>
<dbReference type="GO" id="GO:0031418">
    <property type="term" value="F:L-ascorbic acid binding"/>
    <property type="evidence" value="ECO:0007669"/>
    <property type="project" value="UniProtKB-KW"/>
</dbReference>
<protein>
    <recommendedName>
        <fullName evidence="7">Fe2OG dioxygenase domain-containing protein</fullName>
    </recommendedName>
</protein>
<dbReference type="PANTHER" id="PTHR10869">
    <property type="entry name" value="PROLYL 4-HYDROXYLASE ALPHA SUBUNIT"/>
    <property type="match status" value="1"/>
</dbReference>
<organism evidence="8 9">
    <name type="scientific">Pacificimonas flava</name>
    <dbReference type="NCBI Taxonomy" id="1234595"/>
    <lineage>
        <taxon>Bacteria</taxon>
        <taxon>Pseudomonadati</taxon>
        <taxon>Pseudomonadota</taxon>
        <taxon>Alphaproteobacteria</taxon>
        <taxon>Sphingomonadales</taxon>
        <taxon>Sphingosinicellaceae</taxon>
        <taxon>Pacificimonas</taxon>
    </lineage>
</organism>
<dbReference type="InterPro" id="IPR044862">
    <property type="entry name" value="Pro_4_hyd_alph_FE2OG_OXY"/>
</dbReference>
<evidence type="ECO:0000256" key="2">
    <source>
        <dbReference type="ARBA" id="ARBA00022723"/>
    </source>
</evidence>
<gene>
    <name evidence="8" type="ORF">B5C34_02185</name>
</gene>
<comment type="cofactor">
    <cofactor evidence="1">
        <name>L-ascorbate</name>
        <dbReference type="ChEBI" id="CHEBI:38290"/>
    </cofactor>
</comment>
<keyword evidence="3" id="KW-0847">Vitamin C</keyword>
<evidence type="ECO:0000313" key="8">
    <source>
        <dbReference type="EMBL" id="OWV32379.1"/>
    </source>
</evidence>
<evidence type="ECO:0000259" key="7">
    <source>
        <dbReference type="PROSITE" id="PS51471"/>
    </source>
</evidence>
<dbReference type="EMBL" id="NFZT01000001">
    <property type="protein sequence ID" value="OWV32379.1"/>
    <property type="molecule type" value="Genomic_DNA"/>
</dbReference>
<evidence type="ECO:0000256" key="4">
    <source>
        <dbReference type="ARBA" id="ARBA00022964"/>
    </source>
</evidence>
<evidence type="ECO:0000256" key="3">
    <source>
        <dbReference type="ARBA" id="ARBA00022896"/>
    </source>
</evidence>
<keyword evidence="9" id="KW-1185">Reference proteome</keyword>
<proteinExistence type="predicted"/>
<sequence length="227" mass="26307">MRRYQPQTPLEEQRSDERAEIGRQVWARLKEREDLKIVEARRAQVAVIDKFIDEGTCAELCARIDANNQRSAAYTETGIDDRRTSHSSNFDRWDPFIRGIDRRICDLLGIAEEQGETMQGQRYEPGQFFRPHPDFFQVDQPGWDQVVATGGQRTWTAMIFLNQPISGGETRFNNLGFQVKPAVGRLLMWNNMDQHGAPNPNTFHEGTDVIMGRKHVVTKWFREGKWV</sequence>
<dbReference type="OrthoDB" id="269774at2"/>
<dbReference type="PANTHER" id="PTHR10869:SF246">
    <property type="entry name" value="TRANSMEMBRANE PROLYL 4-HYDROXYLASE"/>
    <property type="match status" value="1"/>
</dbReference>
<dbReference type="InterPro" id="IPR005123">
    <property type="entry name" value="Oxoglu/Fe-dep_dioxygenase_dom"/>
</dbReference>
<evidence type="ECO:0000256" key="5">
    <source>
        <dbReference type="ARBA" id="ARBA00023002"/>
    </source>
</evidence>
<dbReference type="GO" id="GO:0005506">
    <property type="term" value="F:iron ion binding"/>
    <property type="evidence" value="ECO:0007669"/>
    <property type="project" value="InterPro"/>
</dbReference>
<dbReference type="RefSeq" id="WP_088711176.1">
    <property type="nucleotide sequence ID" value="NZ_NFZT01000001.1"/>
</dbReference>
<keyword evidence="2" id="KW-0479">Metal-binding</keyword>
<keyword evidence="4" id="KW-0223">Dioxygenase</keyword>
<evidence type="ECO:0000256" key="6">
    <source>
        <dbReference type="ARBA" id="ARBA00023004"/>
    </source>
</evidence>
<name>A0A219B3H5_9SPHN</name>
<dbReference type="GO" id="GO:0004656">
    <property type="term" value="F:procollagen-proline 4-dioxygenase activity"/>
    <property type="evidence" value="ECO:0007669"/>
    <property type="project" value="TreeGrafter"/>
</dbReference>
<feature type="domain" description="Fe2OG dioxygenase" evidence="7">
    <location>
        <begin position="114"/>
        <end position="223"/>
    </location>
</feature>
<reference evidence="9" key="1">
    <citation type="submission" date="2017-05" db="EMBL/GenBank/DDBJ databases">
        <authorList>
            <person name="Lin X."/>
        </authorList>
    </citation>
    <scope>NUCLEOTIDE SEQUENCE [LARGE SCALE GENOMIC DNA]</scope>
    <source>
        <strain evidence="9">JLT2012</strain>
    </source>
</reference>
<keyword evidence="5" id="KW-0560">Oxidoreductase</keyword>
<dbReference type="AlphaFoldDB" id="A0A219B3H5"/>
<evidence type="ECO:0000256" key="1">
    <source>
        <dbReference type="ARBA" id="ARBA00001961"/>
    </source>
</evidence>
<dbReference type="PROSITE" id="PS51471">
    <property type="entry name" value="FE2OG_OXY"/>
    <property type="match status" value="1"/>
</dbReference>